<sequence length="166" mass="19491">MVNQDSFLRQRITKVEEQVKKQRRENREKEMEQVMYQSLVGDQGLQKLNLVDLNELGWMVDRNIKETVEKMKQLGAFGPKSAMTTVSNVYQEAVHHMTSNNRDQTQDDHEATKNMEMQNQQWIMDMLRSNDHNIMGFGRNVDQEVTHPPTTAFNINGNMWCNFPFP</sequence>
<evidence type="ECO:0000313" key="1">
    <source>
        <dbReference type="EMBL" id="KAJ7961828.1"/>
    </source>
</evidence>
<dbReference type="Proteomes" id="UP001163823">
    <property type="component" value="Chromosome 7"/>
</dbReference>
<gene>
    <name evidence="1" type="ORF">O6P43_017130</name>
</gene>
<organism evidence="1 2">
    <name type="scientific">Quillaja saponaria</name>
    <name type="common">Soap bark tree</name>
    <dbReference type="NCBI Taxonomy" id="32244"/>
    <lineage>
        <taxon>Eukaryota</taxon>
        <taxon>Viridiplantae</taxon>
        <taxon>Streptophyta</taxon>
        <taxon>Embryophyta</taxon>
        <taxon>Tracheophyta</taxon>
        <taxon>Spermatophyta</taxon>
        <taxon>Magnoliopsida</taxon>
        <taxon>eudicotyledons</taxon>
        <taxon>Gunneridae</taxon>
        <taxon>Pentapetalae</taxon>
        <taxon>rosids</taxon>
        <taxon>fabids</taxon>
        <taxon>Fabales</taxon>
        <taxon>Quillajaceae</taxon>
        <taxon>Quillaja</taxon>
    </lineage>
</organism>
<dbReference type="KEGG" id="qsa:O6P43_017130"/>
<name>A0AAD7PN99_QUISA</name>
<keyword evidence="2" id="KW-1185">Reference proteome</keyword>
<proteinExistence type="predicted"/>
<comment type="caution">
    <text evidence="1">The sequence shown here is derived from an EMBL/GenBank/DDBJ whole genome shotgun (WGS) entry which is preliminary data.</text>
</comment>
<evidence type="ECO:0000313" key="2">
    <source>
        <dbReference type="Proteomes" id="UP001163823"/>
    </source>
</evidence>
<accession>A0AAD7PN99</accession>
<dbReference type="EMBL" id="JARAOO010000007">
    <property type="protein sequence ID" value="KAJ7961828.1"/>
    <property type="molecule type" value="Genomic_DNA"/>
</dbReference>
<reference evidence="1" key="1">
    <citation type="journal article" date="2023" name="Science">
        <title>Elucidation of the pathway for biosynthesis of saponin adjuvants from the soapbark tree.</title>
        <authorList>
            <person name="Reed J."/>
            <person name="Orme A."/>
            <person name="El-Demerdash A."/>
            <person name="Owen C."/>
            <person name="Martin L.B.B."/>
            <person name="Misra R.C."/>
            <person name="Kikuchi S."/>
            <person name="Rejzek M."/>
            <person name="Martin A.C."/>
            <person name="Harkess A."/>
            <person name="Leebens-Mack J."/>
            <person name="Louveau T."/>
            <person name="Stephenson M.J."/>
            <person name="Osbourn A."/>
        </authorList>
    </citation>
    <scope>NUCLEOTIDE SEQUENCE</scope>
    <source>
        <strain evidence="1">S10</strain>
    </source>
</reference>
<dbReference type="AlphaFoldDB" id="A0AAD7PN99"/>
<protein>
    <submittedName>
        <fullName evidence="1">Agamous-like MADS-box protein AGL80</fullName>
    </submittedName>
</protein>